<reference evidence="1 3" key="1">
    <citation type="submission" date="2015-11" db="EMBL/GenBank/DDBJ databases">
        <title>Identification of large and diverse effector repertoires of 38 Legionella species.</title>
        <authorList>
            <person name="Burstein D."/>
            <person name="Amaro F."/>
            <person name="Zusman T."/>
            <person name="Lifshitz Z."/>
            <person name="Cohen O."/>
            <person name="Gilbert J.A."/>
            <person name="Pupko T."/>
            <person name="Shuman H.A."/>
            <person name="Segal G."/>
        </authorList>
    </citation>
    <scope>NUCLEOTIDE SEQUENCE [LARGE SCALE GENOMIC DNA]</scope>
    <source>
        <strain evidence="1 3">1762-AUS-E</strain>
    </source>
</reference>
<gene>
    <name evidence="1" type="ORF">Lade_0409</name>
    <name evidence="2" type="ORF">NCTC12735_00706</name>
</gene>
<evidence type="ECO:0000313" key="1">
    <source>
        <dbReference type="EMBL" id="KTC65751.1"/>
    </source>
</evidence>
<keyword evidence="2" id="KW-0614">Plasmid</keyword>
<evidence type="ECO:0000313" key="2">
    <source>
        <dbReference type="EMBL" id="VEH85083.1"/>
    </source>
</evidence>
<dbReference type="STRING" id="45056.Lade_0409"/>
<evidence type="ECO:0000313" key="4">
    <source>
        <dbReference type="Proteomes" id="UP000281170"/>
    </source>
</evidence>
<protein>
    <submittedName>
        <fullName evidence="1">Uncharacterized protein</fullName>
    </submittedName>
</protein>
<sequence>MRDRGERVREAELLCKTLKHMAQGSPRYEQVCGLLDYLIGILEFPNSDSSFGKGKSVADLQDMFQHEHRNKFEHAIDTILQKTIEEIDNNKAVTYCDQLKDLVMQHRQYLGDQLFAGPSM</sequence>
<dbReference type="Proteomes" id="UP000054859">
    <property type="component" value="Unassembled WGS sequence"/>
</dbReference>
<accession>A0A0W0R3X6</accession>
<geneLocation type="plasmid" evidence="2 4">
    <name>11</name>
</geneLocation>
<reference evidence="2 4" key="2">
    <citation type="submission" date="2018-12" db="EMBL/GenBank/DDBJ databases">
        <authorList>
            <consortium name="Pathogen Informatics"/>
        </authorList>
    </citation>
    <scope>NUCLEOTIDE SEQUENCE [LARGE SCALE GENOMIC DNA]</scope>
    <source>
        <strain evidence="2 4">NCTC12735</strain>
        <plasmid evidence="4">11</plasmid>
    </source>
</reference>
<dbReference type="EMBL" id="LNKA01000001">
    <property type="protein sequence ID" value="KTC65751.1"/>
    <property type="molecule type" value="Genomic_DNA"/>
</dbReference>
<dbReference type="KEGG" id="ladl:NCTC12735_00706"/>
<dbReference type="Proteomes" id="UP000281170">
    <property type="component" value="Plasmid 11"/>
</dbReference>
<dbReference type="PATRIC" id="fig|45056.6.peg.421"/>
<proteinExistence type="predicted"/>
<organism evidence="1 3">
    <name type="scientific">Legionella adelaidensis</name>
    <dbReference type="NCBI Taxonomy" id="45056"/>
    <lineage>
        <taxon>Bacteria</taxon>
        <taxon>Pseudomonadati</taxon>
        <taxon>Pseudomonadota</taxon>
        <taxon>Gammaproteobacteria</taxon>
        <taxon>Legionellales</taxon>
        <taxon>Legionellaceae</taxon>
        <taxon>Legionella</taxon>
    </lineage>
</organism>
<name>A0A0W0R3X6_9GAMM</name>
<keyword evidence="3" id="KW-1185">Reference proteome</keyword>
<dbReference type="AlphaFoldDB" id="A0A0W0R3X6"/>
<dbReference type="EMBL" id="LR134420">
    <property type="protein sequence ID" value="VEH85083.1"/>
    <property type="molecule type" value="Genomic_DNA"/>
</dbReference>
<dbReference type="RefSeq" id="WP_058461485.1">
    <property type="nucleotide sequence ID" value="NZ_CAAAHS010000014.1"/>
</dbReference>
<evidence type="ECO:0000313" key="3">
    <source>
        <dbReference type="Proteomes" id="UP000054859"/>
    </source>
</evidence>